<dbReference type="AlphaFoldDB" id="A0AA39CBT4"/>
<dbReference type="InterPro" id="IPR037524">
    <property type="entry name" value="PA14/GLEYA"/>
</dbReference>
<dbReference type="InterPro" id="IPR036881">
    <property type="entry name" value="Glyco_hydro_3_C_sf"/>
</dbReference>
<dbReference type="InterPro" id="IPR019800">
    <property type="entry name" value="Glyco_hydro_3_AS"/>
</dbReference>
<keyword evidence="7" id="KW-0325">Glycoprotein</keyword>
<dbReference type="PRINTS" id="PR00133">
    <property type="entry name" value="GLHYDRLASE3"/>
</dbReference>
<reference evidence="13" key="1">
    <citation type="submission" date="2022-10" db="EMBL/GenBank/DDBJ databases">
        <title>Culturing micro-colonial fungi from biological soil crusts in the Mojave desert and describing Neophaeococcomyces mojavensis, and introducing the new genera and species Taxawa tesnikishii.</title>
        <authorList>
            <person name="Kurbessoian T."/>
            <person name="Stajich J.E."/>
        </authorList>
    </citation>
    <scope>NUCLEOTIDE SEQUENCE</scope>
    <source>
        <strain evidence="13">TK_41</strain>
    </source>
</reference>
<sequence>MDRPKLLAQLTLEEKISLLAGQNFWETKSIDRLSIPSAKVSDGPNGVRGAQFSGGVKAACFPSSTALAATWDVDLARRVGAALAEEAHTKGAVCVLAPTVCLHRSPLGGRNFESWSEDPFLTGKLASAYIRGLQEQGVGATIKHFAGNEQETKRTTINVNIGERALRELYLKPFEIAVREAQPWALMTSYNLVNGEHADGNRFLLDTVLRQQWGYDGLVMSDWGGTNSTVESLNAGLDLEMPGPGRHRAEDKVKSQIESGAVGMSTIDARVESVLKFLERTGKFDRPETSPEQAINKPEHQRLIRDGGAQGIVLLKNEKDILPLDAKKLKSVAAVGLAKECLASGGGSAGVNSHYKVIPFEALEASLGPDVELRYGQGGHLFRNLPDWEDDVSNLEGRPGFTLSRYESQDCSGAPESITTIKTGSYMPMGARCGSISLECIYKPSVSGSHYLGFSSLGQSKVYVDDQVVFNITEDCDDAMGFLFGGVEEARAQFSFSQGKEYRVRVESFSPAVNPSSGILGGLLGVHFGFMHQQVFEEDLFTAAVDAARSADVALVFVGNTPSWETEGRDLTSMTLPVDGSQDRLISAVAAVNKNVIVIINTGNPIAMPWLDDVCAVIQAWFPGQEAGNSIVDVLLGKVNPGGKLPMTIPKSLSDTPAYKNFPGDVEKLQVYYEEGVEIGYRFYDKHPEKALFPFGFGLSYSKFEIRNVNLDSKALKQGGSITITAEVHNLGPRAGSEVVQVYVAPPAGSVDRPVKTLAGFAKVTVESGESAQAEVKVAFDAVSYWSEKQSMWAVYKGVYKAIIGTSAVDIVESLEFEVEKDVTYKP</sequence>
<proteinExistence type="inferred from homology"/>
<evidence type="ECO:0000256" key="8">
    <source>
        <dbReference type="ARBA" id="ARBA00023277"/>
    </source>
</evidence>
<evidence type="ECO:0000256" key="10">
    <source>
        <dbReference type="ARBA" id="ARBA00023326"/>
    </source>
</evidence>
<protein>
    <recommendedName>
        <fullName evidence="4 11">beta-glucosidase</fullName>
        <ecNumber evidence="4 11">3.2.1.21</ecNumber>
    </recommendedName>
</protein>
<comment type="caution">
    <text evidence="13">The sequence shown here is derived from an EMBL/GenBank/DDBJ whole genome shotgun (WGS) entry which is preliminary data.</text>
</comment>
<comment type="catalytic activity">
    <reaction evidence="1 11">
        <text>Hydrolysis of terminal, non-reducing beta-D-glucosyl residues with release of beta-D-glucose.</text>
        <dbReference type="EC" id="3.2.1.21"/>
    </reaction>
</comment>
<evidence type="ECO:0000256" key="6">
    <source>
        <dbReference type="ARBA" id="ARBA00023001"/>
    </source>
</evidence>
<evidence type="ECO:0000313" key="14">
    <source>
        <dbReference type="Proteomes" id="UP001172673"/>
    </source>
</evidence>
<dbReference type="SMART" id="SM01217">
    <property type="entry name" value="Fn3_like"/>
    <property type="match status" value="1"/>
</dbReference>
<dbReference type="InterPro" id="IPR026891">
    <property type="entry name" value="Fn3-like"/>
</dbReference>
<keyword evidence="9 11" id="KW-0326">Glycosidase</keyword>
<name>A0AA39CBT4_9EURO</name>
<dbReference type="Proteomes" id="UP001172673">
    <property type="component" value="Unassembled WGS sequence"/>
</dbReference>
<dbReference type="Gene3D" id="2.60.120.260">
    <property type="entry name" value="Galactose-binding domain-like"/>
    <property type="match status" value="1"/>
</dbReference>
<dbReference type="InterPro" id="IPR017853">
    <property type="entry name" value="GH"/>
</dbReference>
<dbReference type="EC" id="3.2.1.21" evidence="4 11"/>
<evidence type="ECO:0000256" key="7">
    <source>
        <dbReference type="ARBA" id="ARBA00023180"/>
    </source>
</evidence>
<comment type="pathway">
    <text evidence="2 11">Glycan metabolism; cellulose degradation.</text>
</comment>
<evidence type="ECO:0000256" key="3">
    <source>
        <dbReference type="ARBA" id="ARBA00005336"/>
    </source>
</evidence>
<dbReference type="EMBL" id="JAPDRK010000026">
    <property type="protein sequence ID" value="KAJ9602527.1"/>
    <property type="molecule type" value="Genomic_DNA"/>
</dbReference>
<comment type="similarity">
    <text evidence="3 11">Belongs to the glycosyl hydrolase 3 family.</text>
</comment>
<dbReference type="SUPFAM" id="SSF51445">
    <property type="entry name" value="(Trans)glycosidases"/>
    <property type="match status" value="1"/>
</dbReference>
<feature type="domain" description="PA14" evidence="12">
    <location>
        <begin position="396"/>
        <end position="544"/>
    </location>
</feature>
<dbReference type="InterPro" id="IPR013783">
    <property type="entry name" value="Ig-like_fold"/>
</dbReference>
<dbReference type="Pfam" id="PF01915">
    <property type="entry name" value="Glyco_hydro_3_C"/>
    <property type="match status" value="1"/>
</dbReference>
<evidence type="ECO:0000259" key="12">
    <source>
        <dbReference type="PROSITE" id="PS51820"/>
    </source>
</evidence>
<dbReference type="SUPFAM" id="SSF56988">
    <property type="entry name" value="Anthrax protective antigen"/>
    <property type="match status" value="1"/>
</dbReference>
<dbReference type="Gene3D" id="2.60.40.10">
    <property type="entry name" value="Immunoglobulins"/>
    <property type="match status" value="1"/>
</dbReference>
<dbReference type="Gene3D" id="3.40.50.1700">
    <property type="entry name" value="Glycoside hydrolase family 3 C-terminal domain"/>
    <property type="match status" value="1"/>
</dbReference>
<dbReference type="Pfam" id="PF14310">
    <property type="entry name" value="Fn3-like"/>
    <property type="match status" value="1"/>
</dbReference>
<dbReference type="InterPro" id="IPR036962">
    <property type="entry name" value="Glyco_hydro_3_N_sf"/>
</dbReference>
<evidence type="ECO:0000256" key="4">
    <source>
        <dbReference type="ARBA" id="ARBA00012744"/>
    </source>
</evidence>
<evidence type="ECO:0000256" key="5">
    <source>
        <dbReference type="ARBA" id="ARBA00022801"/>
    </source>
</evidence>
<dbReference type="InterPro" id="IPR050288">
    <property type="entry name" value="Cellulose_deg_GH3"/>
</dbReference>
<evidence type="ECO:0000256" key="2">
    <source>
        <dbReference type="ARBA" id="ARBA00004987"/>
    </source>
</evidence>
<evidence type="ECO:0000256" key="9">
    <source>
        <dbReference type="ARBA" id="ARBA00023295"/>
    </source>
</evidence>
<dbReference type="PROSITE" id="PS51820">
    <property type="entry name" value="PA14"/>
    <property type="match status" value="1"/>
</dbReference>
<accession>A0AA39CBT4</accession>
<dbReference type="InterPro" id="IPR002772">
    <property type="entry name" value="Glyco_hydro_3_C"/>
</dbReference>
<keyword evidence="14" id="KW-1185">Reference proteome</keyword>
<dbReference type="PANTHER" id="PTHR42715">
    <property type="entry name" value="BETA-GLUCOSIDASE"/>
    <property type="match status" value="1"/>
</dbReference>
<dbReference type="Gene3D" id="3.20.20.300">
    <property type="entry name" value="Glycoside hydrolase, family 3, N-terminal domain"/>
    <property type="match status" value="1"/>
</dbReference>
<evidence type="ECO:0000256" key="11">
    <source>
        <dbReference type="RuleBase" id="RU361161"/>
    </source>
</evidence>
<dbReference type="FunFam" id="2.60.40.10:FF:000495">
    <property type="entry name" value="Periplasmic beta-glucosidase"/>
    <property type="match status" value="1"/>
</dbReference>
<keyword evidence="8 11" id="KW-0119">Carbohydrate metabolism</keyword>
<gene>
    <name evidence="13" type="ORF">H2200_013070</name>
</gene>
<dbReference type="SUPFAM" id="SSF52279">
    <property type="entry name" value="Beta-D-glucan exohydrolase, C-terminal domain"/>
    <property type="match status" value="1"/>
</dbReference>
<dbReference type="GO" id="GO:0030245">
    <property type="term" value="P:cellulose catabolic process"/>
    <property type="evidence" value="ECO:0007669"/>
    <property type="project" value="UniProtKB-KW"/>
</dbReference>
<dbReference type="PANTHER" id="PTHR42715:SF3">
    <property type="entry name" value="BETA-GLUCOSIDASE B-RELATED"/>
    <property type="match status" value="1"/>
</dbReference>
<organism evidence="13 14">
    <name type="scientific">Cladophialophora chaetospira</name>
    <dbReference type="NCBI Taxonomy" id="386627"/>
    <lineage>
        <taxon>Eukaryota</taxon>
        <taxon>Fungi</taxon>
        <taxon>Dikarya</taxon>
        <taxon>Ascomycota</taxon>
        <taxon>Pezizomycotina</taxon>
        <taxon>Eurotiomycetes</taxon>
        <taxon>Chaetothyriomycetidae</taxon>
        <taxon>Chaetothyriales</taxon>
        <taxon>Herpotrichiellaceae</taxon>
        <taxon>Cladophialophora</taxon>
    </lineage>
</organism>
<dbReference type="InterPro" id="IPR001764">
    <property type="entry name" value="Glyco_hydro_3_N"/>
</dbReference>
<keyword evidence="5 11" id="KW-0378">Hydrolase</keyword>
<dbReference type="PROSITE" id="PS00775">
    <property type="entry name" value="GLYCOSYL_HYDROL_F3"/>
    <property type="match status" value="1"/>
</dbReference>
<keyword evidence="10 11" id="KW-0624">Polysaccharide degradation</keyword>
<evidence type="ECO:0000313" key="13">
    <source>
        <dbReference type="EMBL" id="KAJ9602527.1"/>
    </source>
</evidence>
<dbReference type="Pfam" id="PF00933">
    <property type="entry name" value="Glyco_hydro_3"/>
    <property type="match status" value="1"/>
</dbReference>
<evidence type="ECO:0000256" key="1">
    <source>
        <dbReference type="ARBA" id="ARBA00000448"/>
    </source>
</evidence>
<keyword evidence="6" id="KW-0136">Cellulose degradation</keyword>
<dbReference type="GO" id="GO:0008422">
    <property type="term" value="F:beta-glucosidase activity"/>
    <property type="evidence" value="ECO:0007669"/>
    <property type="project" value="UniProtKB-EC"/>
</dbReference>